<protein>
    <submittedName>
        <fullName evidence="1">Uncharacterized protein</fullName>
    </submittedName>
</protein>
<dbReference type="AlphaFoldDB" id="A0A1I0CMK2"/>
<evidence type="ECO:0000313" key="2">
    <source>
        <dbReference type="Proteomes" id="UP000242642"/>
    </source>
</evidence>
<reference evidence="2" key="1">
    <citation type="submission" date="2016-10" db="EMBL/GenBank/DDBJ databases">
        <authorList>
            <person name="Varghese N."/>
            <person name="Submissions S."/>
        </authorList>
    </citation>
    <scope>NUCLEOTIDE SEQUENCE [LARGE SCALE GENOMIC DNA]</scope>
    <source>
        <strain evidence="2">DSM 18579</strain>
    </source>
</reference>
<sequence>MRKLIFLIVLVSVSFAISTFFCVIKFFTGEWVNYNQCSLCYYINVPGEVIDLVNHVSYKNVEISAKYQDGTSLDEFTKITFTKNEETLKQIDDFFLLNRFEKYEQFDGSLKYKKDNFEEYLVKEESFKIKIMHVNFNE</sequence>
<keyword evidence="2" id="KW-1185">Reference proteome</keyword>
<accession>A0A1I0CMK2</accession>
<gene>
    <name evidence="1" type="ORF">SAMN02583745_01663</name>
</gene>
<proteinExistence type="predicted"/>
<dbReference type="EMBL" id="FOHV01000011">
    <property type="protein sequence ID" value="SET20219.1"/>
    <property type="molecule type" value="Genomic_DNA"/>
</dbReference>
<organism evidence="1 2">
    <name type="scientific">Thorsellia anophelis DSM 18579</name>
    <dbReference type="NCBI Taxonomy" id="1123402"/>
    <lineage>
        <taxon>Bacteria</taxon>
        <taxon>Pseudomonadati</taxon>
        <taxon>Pseudomonadota</taxon>
        <taxon>Gammaproteobacteria</taxon>
        <taxon>Enterobacterales</taxon>
        <taxon>Thorselliaceae</taxon>
        <taxon>Thorsellia</taxon>
    </lineage>
</organism>
<name>A0A1I0CMK2_9GAMM</name>
<dbReference type="Proteomes" id="UP000242642">
    <property type="component" value="Unassembled WGS sequence"/>
</dbReference>
<evidence type="ECO:0000313" key="1">
    <source>
        <dbReference type="EMBL" id="SET20219.1"/>
    </source>
</evidence>
<dbReference type="RefSeq" id="WP_093319591.1">
    <property type="nucleotide sequence ID" value="NZ_FOHV01000011.1"/>
</dbReference>